<reference evidence="3" key="1">
    <citation type="submission" date="2013-08" db="EMBL/GenBank/DDBJ databases">
        <title>Gene expansion shapes genome architecture in the human pathogen Lichtheimia corymbifera: an evolutionary genomics analysis in the ancient terrestrial Mucorales (Mucoromycotina).</title>
        <authorList>
            <person name="Schwartze V.U."/>
            <person name="Winter S."/>
            <person name="Shelest E."/>
            <person name="Marcet-Houben M."/>
            <person name="Horn F."/>
            <person name="Wehner S."/>
            <person name="Hoffmann K."/>
            <person name="Riege K."/>
            <person name="Sammeth M."/>
            <person name="Nowrousian M."/>
            <person name="Valiante V."/>
            <person name="Linde J."/>
            <person name="Jacobsen I.D."/>
            <person name="Marz M."/>
            <person name="Brakhage A.A."/>
            <person name="Gabaldon T."/>
            <person name="Bocker S."/>
            <person name="Voigt K."/>
        </authorList>
    </citation>
    <scope>NUCLEOTIDE SEQUENCE [LARGE SCALE GENOMIC DNA]</scope>
    <source>
        <strain evidence="3">FSU 9682</strain>
    </source>
</reference>
<gene>
    <name evidence="3" type="ORF">LCOR_12226.1</name>
</gene>
<keyword evidence="2" id="KW-0472">Membrane</keyword>
<sequence length="181" mass="20238">MRPLVDTIMSSRIPHNRVNLEDLLSFSWAIRMPRNDRTTPAIATTAPATESLSPALPSSSKRQRPSAIPVRRSQLPLVKKLRAHRSPTPSPPPASPPASPKMSAQTRNSCTAVYKRKTTKNGRRPQNSRWSPTRHASPAGTSVLLDWYIVTGLKRIVWANCLMHAIVVLVVIMYRGEQDRF</sequence>
<evidence type="ECO:0000313" key="3">
    <source>
        <dbReference type="EMBL" id="CDH61451.1"/>
    </source>
</evidence>
<dbReference type="EMBL" id="CBTN010000193">
    <property type="protein sequence ID" value="CDH61451.1"/>
    <property type="molecule type" value="Genomic_DNA"/>
</dbReference>
<feature type="compositionally biased region" description="Polar residues" evidence="1">
    <location>
        <begin position="102"/>
        <end position="111"/>
    </location>
</feature>
<comment type="caution">
    <text evidence="3">The sequence shown here is derived from an EMBL/GenBank/DDBJ whole genome shotgun (WGS) entry which is preliminary data.</text>
</comment>
<feature type="transmembrane region" description="Helical" evidence="2">
    <location>
        <begin position="156"/>
        <end position="174"/>
    </location>
</feature>
<protein>
    <submittedName>
        <fullName evidence="3">Uncharacterized protein</fullName>
    </submittedName>
</protein>
<dbReference type="Proteomes" id="UP000027586">
    <property type="component" value="Unassembled WGS sequence"/>
</dbReference>
<evidence type="ECO:0000313" key="4">
    <source>
        <dbReference type="Proteomes" id="UP000027586"/>
    </source>
</evidence>
<evidence type="ECO:0000256" key="2">
    <source>
        <dbReference type="SAM" id="Phobius"/>
    </source>
</evidence>
<dbReference type="AlphaFoldDB" id="A0A068SIZ2"/>
<feature type="compositionally biased region" description="Low complexity" evidence="1">
    <location>
        <begin position="40"/>
        <end position="49"/>
    </location>
</feature>
<feature type="compositionally biased region" description="Pro residues" evidence="1">
    <location>
        <begin position="88"/>
        <end position="99"/>
    </location>
</feature>
<keyword evidence="2" id="KW-0812">Transmembrane</keyword>
<organism evidence="3 4">
    <name type="scientific">Lichtheimia corymbifera JMRC:FSU:9682</name>
    <dbReference type="NCBI Taxonomy" id="1263082"/>
    <lineage>
        <taxon>Eukaryota</taxon>
        <taxon>Fungi</taxon>
        <taxon>Fungi incertae sedis</taxon>
        <taxon>Mucoromycota</taxon>
        <taxon>Mucoromycotina</taxon>
        <taxon>Mucoromycetes</taxon>
        <taxon>Mucorales</taxon>
        <taxon>Lichtheimiaceae</taxon>
        <taxon>Lichtheimia</taxon>
    </lineage>
</organism>
<accession>A0A068SIZ2</accession>
<evidence type="ECO:0000256" key="1">
    <source>
        <dbReference type="SAM" id="MobiDB-lite"/>
    </source>
</evidence>
<feature type="region of interest" description="Disordered" evidence="1">
    <location>
        <begin position="40"/>
        <end position="136"/>
    </location>
</feature>
<keyword evidence="2" id="KW-1133">Transmembrane helix</keyword>
<name>A0A068SIZ2_9FUNG</name>
<proteinExistence type="predicted"/>
<feature type="compositionally biased region" description="Basic residues" evidence="1">
    <location>
        <begin position="114"/>
        <end position="123"/>
    </location>
</feature>
<keyword evidence="4" id="KW-1185">Reference proteome</keyword>
<dbReference type="VEuPathDB" id="FungiDB:LCOR_12226.1"/>
<feature type="compositionally biased region" description="Polar residues" evidence="1">
    <location>
        <begin position="50"/>
        <end position="60"/>
    </location>
</feature>